<dbReference type="PANTHER" id="PTHR10133:SF27">
    <property type="entry name" value="DNA POLYMERASE NU"/>
    <property type="match status" value="1"/>
</dbReference>
<feature type="non-terminal residue" evidence="14">
    <location>
        <position position="1"/>
    </location>
</feature>
<feature type="domain" description="DNA-directed DNA polymerase family A palm" evidence="13">
    <location>
        <begin position="215"/>
        <end position="419"/>
    </location>
</feature>
<keyword evidence="2 11" id="KW-0808">Transferase</keyword>
<dbReference type="InterPro" id="IPR002298">
    <property type="entry name" value="DNA_polymerase_A"/>
</dbReference>
<evidence type="ECO:0000256" key="11">
    <source>
        <dbReference type="RuleBase" id="RU004460"/>
    </source>
</evidence>
<dbReference type="AlphaFoldDB" id="A0A0S7WJW7"/>
<evidence type="ECO:0000256" key="5">
    <source>
        <dbReference type="ARBA" id="ARBA00022763"/>
    </source>
</evidence>
<feature type="coiled-coil region" evidence="12">
    <location>
        <begin position="79"/>
        <end position="106"/>
    </location>
</feature>
<dbReference type="GO" id="GO:0006261">
    <property type="term" value="P:DNA-templated DNA replication"/>
    <property type="evidence" value="ECO:0007669"/>
    <property type="project" value="UniProtKB-UniRule"/>
</dbReference>
<dbReference type="Gene3D" id="3.30.70.370">
    <property type="match status" value="1"/>
</dbReference>
<evidence type="ECO:0000256" key="10">
    <source>
        <dbReference type="NCBIfam" id="TIGR00593"/>
    </source>
</evidence>
<comment type="caution">
    <text evidence="14">The sequence shown here is derived from an EMBL/GenBank/DDBJ whole genome shotgun (WGS) entry which is preliminary data.</text>
</comment>
<dbReference type="Pfam" id="PF00476">
    <property type="entry name" value="DNA_pol_A"/>
    <property type="match status" value="1"/>
</dbReference>
<dbReference type="Gene3D" id="3.30.420.10">
    <property type="entry name" value="Ribonuclease H-like superfamily/Ribonuclease H"/>
    <property type="match status" value="1"/>
</dbReference>
<evidence type="ECO:0000313" key="15">
    <source>
        <dbReference type="Proteomes" id="UP000051124"/>
    </source>
</evidence>
<evidence type="ECO:0000256" key="8">
    <source>
        <dbReference type="ARBA" id="ARBA00023204"/>
    </source>
</evidence>
<dbReference type="GO" id="GO:0003887">
    <property type="term" value="F:DNA-directed DNA polymerase activity"/>
    <property type="evidence" value="ECO:0007669"/>
    <property type="project" value="UniProtKB-UniRule"/>
</dbReference>
<protein>
    <recommendedName>
        <fullName evidence="10 11">DNA polymerase I</fullName>
        <ecNumber evidence="10 11">2.7.7.7</ecNumber>
    </recommendedName>
</protein>
<dbReference type="EMBL" id="LIZT01000021">
    <property type="protein sequence ID" value="KPJ50466.1"/>
    <property type="molecule type" value="Genomic_DNA"/>
</dbReference>
<dbReference type="InterPro" id="IPR036397">
    <property type="entry name" value="RNaseH_sf"/>
</dbReference>
<dbReference type="PANTHER" id="PTHR10133">
    <property type="entry name" value="DNA POLYMERASE I"/>
    <property type="match status" value="1"/>
</dbReference>
<accession>A0A0S7WJW7</accession>
<dbReference type="PRINTS" id="PR00868">
    <property type="entry name" value="DNAPOLI"/>
</dbReference>
<dbReference type="FunFam" id="1.10.150.20:FF:000002">
    <property type="entry name" value="DNA polymerase I"/>
    <property type="match status" value="1"/>
</dbReference>
<dbReference type="SMART" id="SM00482">
    <property type="entry name" value="POLAc"/>
    <property type="match status" value="1"/>
</dbReference>
<keyword evidence="12" id="KW-0175">Coiled coil</keyword>
<evidence type="ECO:0000256" key="7">
    <source>
        <dbReference type="ARBA" id="ARBA00023125"/>
    </source>
</evidence>
<dbReference type="GO" id="GO:0003677">
    <property type="term" value="F:DNA binding"/>
    <property type="evidence" value="ECO:0007669"/>
    <property type="project" value="UniProtKB-UniRule"/>
</dbReference>
<gene>
    <name evidence="11" type="primary">polA</name>
    <name evidence="14" type="ORF">AMJ40_02920</name>
</gene>
<dbReference type="Gene3D" id="1.20.1060.10">
    <property type="entry name" value="Taq DNA Polymerase, Chain T, domain 4"/>
    <property type="match status" value="1"/>
</dbReference>
<dbReference type="FunFam" id="1.20.1060.10:FF:000001">
    <property type="entry name" value="DNA polymerase I"/>
    <property type="match status" value="1"/>
</dbReference>
<evidence type="ECO:0000256" key="3">
    <source>
        <dbReference type="ARBA" id="ARBA00022695"/>
    </source>
</evidence>
<organism evidence="14 15">
    <name type="scientific">candidate division TA06 bacterium DG_26</name>
    <dbReference type="NCBI Taxonomy" id="1703771"/>
    <lineage>
        <taxon>Bacteria</taxon>
        <taxon>Bacteria division TA06</taxon>
    </lineage>
</organism>
<dbReference type="PATRIC" id="fig|1703771.3.peg.717"/>
<keyword evidence="3 11" id="KW-0548">Nucleotidyltransferase</keyword>
<dbReference type="InterPro" id="IPR019760">
    <property type="entry name" value="DNA-dir_DNA_pol_A_CS"/>
</dbReference>
<dbReference type="PROSITE" id="PS00447">
    <property type="entry name" value="DNA_POLYMERASE_A"/>
    <property type="match status" value="1"/>
</dbReference>
<keyword evidence="7 11" id="KW-0238">DNA-binding</keyword>
<reference evidence="14 15" key="1">
    <citation type="journal article" date="2015" name="Microbiome">
        <title>Genomic resolution of linkages in carbon, nitrogen, and sulfur cycling among widespread estuary sediment bacteria.</title>
        <authorList>
            <person name="Baker B.J."/>
            <person name="Lazar C.S."/>
            <person name="Teske A.P."/>
            <person name="Dick G.J."/>
        </authorList>
    </citation>
    <scope>NUCLEOTIDE SEQUENCE [LARGE SCALE GENOMIC DNA]</scope>
    <source>
        <strain evidence="14">DG_26</strain>
    </source>
</reference>
<comment type="similarity">
    <text evidence="1 11">Belongs to the DNA polymerase type-A family.</text>
</comment>
<dbReference type="CDD" id="cd08637">
    <property type="entry name" value="DNA_pol_A_pol_I_C"/>
    <property type="match status" value="1"/>
</dbReference>
<evidence type="ECO:0000256" key="4">
    <source>
        <dbReference type="ARBA" id="ARBA00022705"/>
    </source>
</evidence>
<sequence length="455" mass="51519">SKLHSLRSLALEYLDRRVPEEHDSGEEDLCELAGLLFPLATALQQQIKEMDLEGLYWDVEIPLARVLSDMEEQGVLCDCAHFSAMSKALEKRLAQLQEELFSLAGATFNLNSPIQLRKVLFETLKLPRGKRTKTGYSTDNEVLVRLASQHRFPSLLLEYRELFKLKSTYVDVFPRLVRPSTGRIHTSFNQTVTSTGRLSSSNPNLQNIPMRSEIGKEIRKGFIAEEGFYILSADYSQIELRILAHLSGDENLLKAFRAGEDVHAGTAALVFGLPPDRVDPEHRRRAKVVNFGIVYGMSPFGLAKELDISPEEAALFIQEYFSVFPGVKSWIEKTIDGARETGYVKTMLNRIRYLPDINSKNRMRREFAERTAINTPIQGTAADLIKLAMVSVHRNLSLLRARLILQIHDELLFEVPEDELSSVKKIVEKEMTSPLPLNVPILVDIGVGRTWYEAH</sequence>
<dbReference type="InterPro" id="IPR018320">
    <property type="entry name" value="DNA_polymerase_1"/>
</dbReference>
<evidence type="ECO:0000256" key="12">
    <source>
        <dbReference type="SAM" id="Coils"/>
    </source>
</evidence>
<evidence type="ECO:0000259" key="13">
    <source>
        <dbReference type="SMART" id="SM00482"/>
    </source>
</evidence>
<comment type="catalytic activity">
    <reaction evidence="9 11">
        <text>DNA(n) + a 2'-deoxyribonucleoside 5'-triphosphate = DNA(n+1) + diphosphate</text>
        <dbReference type="Rhea" id="RHEA:22508"/>
        <dbReference type="Rhea" id="RHEA-COMP:17339"/>
        <dbReference type="Rhea" id="RHEA-COMP:17340"/>
        <dbReference type="ChEBI" id="CHEBI:33019"/>
        <dbReference type="ChEBI" id="CHEBI:61560"/>
        <dbReference type="ChEBI" id="CHEBI:173112"/>
        <dbReference type="EC" id="2.7.7.7"/>
    </reaction>
</comment>
<evidence type="ECO:0000256" key="9">
    <source>
        <dbReference type="ARBA" id="ARBA00049244"/>
    </source>
</evidence>
<keyword evidence="5 11" id="KW-0227">DNA damage</keyword>
<evidence type="ECO:0000256" key="1">
    <source>
        <dbReference type="ARBA" id="ARBA00007705"/>
    </source>
</evidence>
<dbReference type="GO" id="GO:0006302">
    <property type="term" value="P:double-strand break repair"/>
    <property type="evidence" value="ECO:0007669"/>
    <property type="project" value="TreeGrafter"/>
</dbReference>
<dbReference type="NCBIfam" id="TIGR00593">
    <property type="entry name" value="pola"/>
    <property type="match status" value="1"/>
</dbReference>
<keyword evidence="4 11" id="KW-0235">DNA replication</keyword>
<dbReference type="SUPFAM" id="SSF56672">
    <property type="entry name" value="DNA/RNA polymerases"/>
    <property type="match status" value="1"/>
</dbReference>
<dbReference type="InterPro" id="IPR001098">
    <property type="entry name" value="DNA-dir_DNA_pol_A_palm_dom"/>
</dbReference>
<dbReference type="InterPro" id="IPR043502">
    <property type="entry name" value="DNA/RNA_pol_sf"/>
</dbReference>
<keyword evidence="8 11" id="KW-0234">DNA repair</keyword>
<dbReference type="Gene3D" id="1.10.150.20">
    <property type="entry name" value="5' to 3' exonuclease, C-terminal subdomain"/>
    <property type="match status" value="1"/>
</dbReference>
<evidence type="ECO:0000313" key="14">
    <source>
        <dbReference type="EMBL" id="KPJ50466.1"/>
    </source>
</evidence>
<name>A0A0S7WJW7_UNCT6</name>
<proteinExistence type="inferred from homology"/>
<evidence type="ECO:0000256" key="2">
    <source>
        <dbReference type="ARBA" id="ARBA00022679"/>
    </source>
</evidence>
<keyword evidence="6 11" id="KW-0239">DNA-directed DNA polymerase</keyword>
<dbReference type="Proteomes" id="UP000051124">
    <property type="component" value="Unassembled WGS sequence"/>
</dbReference>
<dbReference type="EC" id="2.7.7.7" evidence="10 11"/>
<evidence type="ECO:0000256" key="6">
    <source>
        <dbReference type="ARBA" id="ARBA00022932"/>
    </source>
</evidence>